<dbReference type="EMBL" id="BGZK01003623">
    <property type="protein sequence ID" value="GBP03113.1"/>
    <property type="molecule type" value="Genomic_DNA"/>
</dbReference>
<comment type="caution">
    <text evidence="2">The sequence shown here is derived from an EMBL/GenBank/DDBJ whole genome shotgun (WGS) entry which is preliminary data.</text>
</comment>
<organism evidence="2 3">
    <name type="scientific">Eumeta variegata</name>
    <name type="common">Bagworm moth</name>
    <name type="synonym">Eumeta japonica</name>
    <dbReference type="NCBI Taxonomy" id="151549"/>
    <lineage>
        <taxon>Eukaryota</taxon>
        <taxon>Metazoa</taxon>
        <taxon>Ecdysozoa</taxon>
        <taxon>Arthropoda</taxon>
        <taxon>Hexapoda</taxon>
        <taxon>Insecta</taxon>
        <taxon>Pterygota</taxon>
        <taxon>Neoptera</taxon>
        <taxon>Endopterygota</taxon>
        <taxon>Lepidoptera</taxon>
        <taxon>Glossata</taxon>
        <taxon>Ditrysia</taxon>
        <taxon>Tineoidea</taxon>
        <taxon>Psychidae</taxon>
        <taxon>Oiketicinae</taxon>
        <taxon>Eumeta</taxon>
    </lineage>
</organism>
<keyword evidence="3" id="KW-1185">Reference proteome</keyword>
<protein>
    <submittedName>
        <fullName evidence="2">Uncharacterized protein</fullName>
    </submittedName>
</protein>
<accession>A0A4C1SLM5</accession>
<dbReference type="OrthoDB" id="8124017at2759"/>
<gene>
    <name evidence="2" type="ORF">EVAR_60622_1</name>
</gene>
<evidence type="ECO:0000313" key="3">
    <source>
        <dbReference type="Proteomes" id="UP000299102"/>
    </source>
</evidence>
<name>A0A4C1SLM5_EUMVA</name>
<evidence type="ECO:0000313" key="2">
    <source>
        <dbReference type="EMBL" id="GBP03113.1"/>
    </source>
</evidence>
<feature type="compositionally biased region" description="Basic and acidic residues" evidence="1">
    <location>
        <begin position="55"/>
        <end position="70"/>
    </location>
</feature>
<feature type="region of interest" description="Disordered" evidence="1">
    <location>
        <begin position="1"/>
        <end position="31"/>
    </location>
</feature>
<proteinExistence type="predicted"/>
<feature type="compositionally biased region" description="Polar residues" evidence="1">
    <location>
        <begin position="1"/>
        <end position="10"/>
    </location>
</feature>
<dbReference type="AlphaFoldDB" id="A0A4C1SLM5"/>
<reference evidence="2 3" key="1">
    <citation type="journal article" date="2019" name="Commun. Biol.">
        <title>The bagworm genome reveals a unique fibroin gene that provides high tensile strength.</title>
        <authorList>
            <person name="Kono N."/>
            <person name="Nakamura H."/>
            <person name="Ohtoshi R."/>
            <person name="Tomita M."/>
            <person name="Numata K."/>
            <person name="Arakawa K."/>
        </authorList>
    </citation>
    <scope>NUCLEOTIDE SEQUENCE [LARGE SCALE GENOMIC DNA]</scope>
</reference>
<evidence type="ECO:0000256" key="1">
    <source>
        <dbReference type="SAM" id="MobiDB-lite"/>
    </source>
</evidence>
<dbReference type="Proteomes" id="UP000299102">
    <property type="component" value="Unassembled WGS sequence"/>
</dbReference>
<feature type="region of interest" description="Disordered" evidence="1">
    <location>
        <begin position="49"/>
        <end position="99"/>
    </location>
</feature>
<sequence>MQFGQQTAFVSSAEMPHGQTTLIDNTPLAEGGPNVGSGACDRFKACSRTHRQKKKENAGRRGKTVPERTCKCPPHAYRGRGAPPPPAAGGRPRRRDRGIARRVTNERFRFYRPRRIRAGSAFRGRAYRVDFALFFLSAAGDARRAFVGGEITAVTVRRPNPVESRDVTLVTFDRSLIVLRHVWPGTESEGSSLVKTITFDWRVAASILITVLLVKNALVNYYLSQTKPQDLCPGEACPKSRIPDVPNRIGDDCRYRSPIRTEPAWKGFKDPSFVQNGTPQNATSRLDVHHTNLVVRTRVGLLNSASRPVSGDDESTISTMSPLGRRAAYRVASARRGTRVGGILSTTSARSDRRGADTCASLQARGARCRQWPAAAAPQEPDQEVVRREALGLGRFDVHLRQRSELTMCSASSSRAPPMFGAPGGMNFQVMVRTSAFLHLSCTSCMFISSLSAPTKFVPLTEYITLGVPLRAMNRRKASIMESDDKDPPVQYVRRVLSGM</sequence>